<evidence type="ECO:0000256" key="11">
    <source>
        <dbReference type="ARBA" id="ARBA00022741"/>
    </source>
</evidence>
<evidence type="ECO:0000256" key="9">
    <source>
        <dbReference type="ARBA" id="ARBA00022553"/>
    </source>
</evidence>
<dbReference type="SMART" id="SM00220">
    <property type="entry name" value="S_TKc"/>
    <property type="match status" value="1"/>
</dbReference>
<feature type="compositionally biased region" description="Low complexity" evidence="22">
    <location>
        <begin position="86"/>
        <end position="99"/>
    </location>
</feature>
<dbReference type="Gene3D" id="1.10.510.10">
    <property type="entry name" value="Transferase(Phosphotransferase) domain 1"/>
    <property type="match status" value="1"/>
</dbReference>
<comment type="function">
    <text evidence="18">Serine/threonine-protein kinase that phosphorylates histone H3 at 'Thr-3' (H3T3ph) during mitosis. May act through H3T3ph to both position and modulate activation of AURKB and other components of the chromosomal passenger complex (CPC) at centromeres to ensure proper chromatid cohesion, metaphase alignment and normal progression through the cell cycle.</text>
</comment>
<dbReference type="GO" id="GO:0005524">
    <property type="term" value="F:ATP binding"/>
    <property type="evidence" value="ECO:0007669"/>
    <property type="project" value="UniProtKB-UniRule"/>
</dbReference>
<dbReference type="EMBL" id="SWLE01000021">
    <property type="protein sequence ID" value="TNM86104.1"/>
    <property type="molecule type" value="Genomic_DNA"/>
</dbReference>
<dbReference type="EC" id="2.7.11.1" evidence="5"/>
<dbReference type="GO" id="GO:0000278">
    <property type="term" value="P:mitotic cell cycle"/>
    <property type="evidence" value="ECO:0007669"/>
    <property type="project" value="TreeGrafter"/>
</dbReference>
<dbReference type="GO" id="GO:1901991">
    <property type="term" value="P:negative regulation of mitotic cell cycle phase transition"/>
    <property type="evidence" value="ECO:0007669"/>
    <property type="project" value="UniProtKB-ARBA"/>
</dbReference>
<dbReference type="GO" id="GO:0035556">
    <property type="term" value="P:intracellular signal transduction"/>
    <property type="evidence" value="ECO:0007669"/>
    <property type="project" value="TreeGrafter"/>
</dbReference>
<dbReference type="Gene3D" id="3.30.200.20">
    <property type="entry name" value="Phosphorylase Kinase, domain 1"/>
    <property type="match status" value="1"/>
</dbReference>
<comment type="cofactor">
    <cofactor evidence="1">
        <name>Mg(2+)</name>
        <dbReference type="ChEBI" id="CHEBI:18420"/>
    </cofactor>
</comment>
<evidence type="ECO:0000313" key="24">
    <source>
        <dbReference type="EMBL" id="TNM86104.1"/>
    </source>
</evidence>
<dbReference type="PROSITE" id="PS00107">
    <property type="entry name" value="PROTEIN_KINASE_ATP"/>
    <property type="match status" value="1"/>
</dbReference>
<dbReference type="SUPFAM" id="SSF56112">
    <property type="entry name" value="Protein kinase-like (PK-like)"/>
    <property type="match status" value="1"/>
</dbReference>
<gene>
    <name evidence="24" type="ORF">fugu_008375</name>
</gene>
<feature type="compositionally biased region" description="Basic residues" evidence="22">
    <location>
        <begin position="106"/>
        <end position="116"/>
    </location>
</feature>
<feature type="binding site" evidence="21">
    <location>
        <position position="910"/>
    </location>
    <ligand>
        <name>ATP</name>
        <dbReference type="ChEBI" id="CHEBI:30616"/>
    </ligand>
</feature>
<evidence type="ECO:0000256" key="7">
    <source>
        <dbReference type="ARBA" id="ARBA00022490"/>
    </source>
</evidence>
<evidence type="ECO:0000313" key="25">
    <source>
        <dbReference type="Proteomes" id="UP000516260"/>
    </source>
</evidence>
<feature type="region of interest" description="Disordered" evidence="22">
    <location>
        <begin position="86"/>
        <end position="146"/>
    </location>
</feature>
<protein>
    <recommendedName>
        <fullName evidence="19">Serine/threonine-protein kinase haspin</fullName>
        <ecNumber evidence="5">2.7.11.1</ecNumber>
    </recommendedName>
    <alternativeName>
        <fullName evidence="20">Germ cell-specific gene 2 protein</fullName>
    </alternativeName>
</protein>
<keyword evidence="11 21" id="KW-0547">Nucleotide-binding</keyword>
<evidence type="ECO:0000256" key="17">
    <source>
        <dbReference type="ARBA" id="ARBA00048679"/>
    </source>
</evidence>
<evidence type="ECO:0000256" key="19">
    <source>
        <dbReference type="ARBA" id="ARBA00069281"/>
    </source>
</evidence>
<sequence length="1195" mass="133059">MKPSKPLFMKTYGKQMRKISAWLSPENRKQVFDSSFSTDGDIPVLETSNRLKRQKRLKVSDVTNPVGRLSKRKAMLCLVEKSLNENSSSSSSFESTQKSKTIRHDCPRKKKAKVYKSKTSSDDSVRSPPTLQTAHPRKTSDHLPSVARFVTRRRRIATAKSKNPKASFNLVNSSDDFASEVLGCRSILRPSRRRNVPPAFLASSTENLNISGISSVAANTLKEIPFNVLPHQTLRSHSRKPIFCSTPSAGHFANKPSLKSIAVKDTSDQMGSPQCLSVSCIGVPNPFHRELDSLGQSPPLPAPNLHSDEKLCLSFGEQEPSGDLFVKTKSSNETRSCSEEAKNHSVNTEIQNGENSLRVNLVSPKDLESNIQILSATGEQELLMEALKERCVRVPSTVQLERLYSPTVSQLRSQTTYSSCLGHSIMSNSCQPLGSFNLQLSVTGNKTNASIRSVDTSSQSPSVQYVNTYHNVDGRNGFLMDGQLPANSHQHAVGEAHTSQIKRRCLMMNCSVKMTKQSVAQMNQQSKDSKKEHSNKVVGLDDHTHSGDNSDIMSTSKTVIGPETENSRPLAIRLKEDCLTNNIIVKIKRLSLSQLKGLQSRHGSINKNPEVLDSFSNDQIKDHLQTDDDSHSNEDTCAPRAALKKISLTSPEDVIMWDQDKILLKDSKKVTHNRKKTSIAVRDKKRTTSTDRPGTVRKAHVSGLSVNRWKNKDASKFQVKNTTAHAGSTSSVDCSISEMISAKSNQTKELLGSTIHFSTPLRVSRLNLSSLLADFTPNTHTWSRIKAVLSVHRKGMVVQTPPSSCQWTLDTPRRATLAKVSQDLFATPSRASTAKRLPSQLLLNSPLVECANGNLSDAEKVYAECGQRCALPWEECIHPQRMKECLKIGEGTFGEVFSVTSASGETVALKVIPVEGREQVNGEDQKTFGEILHEIIISKELSDLKEKEQNQTNGFIGLNDLHCVQGCYPPEFMEAWDTFDLEKCSENDRPDFFENDQIFIILEFEFGGADLENSNGTLSSLGVAKSILHQVTAALAVAEQELHFEHRDLHWGNVLVKPTKQKKGSFLLNGIEHSVETMGVLVRIIDYSLSRLEIDDLTVSCDISNDEEIFMGQGDYQFDIYRLMRIENGNNWSDYHPHTNVLWLHYLCSKLLLMKYRSSRGKGVKRMKEALTHFSNNVLQYSSATEVLQNCPMFQ</sequence>
<evidence type="ECO:0000256" key="6">
    <source>
        <dbReference type="ARBA" id="ARBA00022454"/>
    </source>
</evidence>
<evidence type="ECO:0000256" key="16">
    <source>
        <dbReference type="ARBA" id="ARBA00047899"/>
    </source>
</evidence>
<organism evidence="24 25">
    <name type="scientific">Takifugu bimaculatus</name>
    <dbReference type="NCBI Taxonomy" id="433685"/>
    <lineage>
        <taxon>Eukaryota</taxon>
        <taxon>Metazoa</taxon>
        <taxon>Chordata</taxon>
        <taxon>Craniata</taxon>
        <taxon>Vertebrata</taxon>
        <taxon>Euteleostomi</taxon>
        <taxon>Actinopterygii</taxon>
        <taxon>Neopterygii</taxon>
        <taxon>Teleostei</taxon>
        <taxon>Neoteleostei</taxon>
        <taxon>Acanthomorphata</taxon>
        <taxon>Eupercaria</taxon>
        <taxon>Tetraodontiformes</taxon>
        <taxon>Tetradontoidea</taxon>
        <taxon>Tetraodontidae</taxon>
        <taxon>Takifugu</taxon>
    </lineage>
</organism>
<feature type="compositionally biased region" description="Basic and acidic residues" evidence="22">
    <location>
        <begin position="527"/>
        <end position="548"/>
    </location>
</feature>
<evidence type="ECO:0000259" key="23">
    <source>
        <dbReference type="PROSITE" id="PS50011"/>
    </source>
</evidence>
<evidence type="ECO:0000256" key="10">
    <source>
        <dbReference type="ARBA" id="ARBA00022679"/>
    </source>
</evidence>
<reference evidence="24 25" key="1">
    <citation type="submission" date="2019-04" db="EMBL/GenBank/DDBJ databases">
        <title>The sequence and de novo assembly of Takifugu bimaculatus genome using PacBio and Hi-C technologies.</title>
        <authorList>
            <person name="Xu P."/>
            <person name="Liu B."/>
            <person name="Zhou Z."/>
        </authorList>
    </citation>
    <scope>NUCLEOTIDE SEQUENCE [LARGE SCALE GENOMIC DNA]</scope>
    <source>
        <strain evidence="24">TB-2018</strain>
        <tissue evidence="24">Muscle</tissue>
    </source>
</reference>
<feature type="region of interest" description="Disordered" evidence="22">
    <location>
        <begin position="518"/>
        <end position="564"/>
    </location>
</feature>
<keyword evidence="14" id="KW-0206">Cytoskeleton</keyword>
<dbReference type="FunFam" id="1.10.510.10:FF:000401">
    <property type="entry name" value="serine/threonine-protein kinase haspin"/>
    <property type="match status" value="1"/>
</dbReference>
<keyword evidence="12" id="KW-0418">Kinase</keyword>
<dbReference type="Pfam" id="PF12330">
    <property type="entry name" value="Haspin_kinase"/>
    <property type="match status" value="1"/>
</dbReference>
<keyword evidence="8" id="KW-0723">Serine/threonine-protein kinase</keyword>
<dbReference type="PROSITE" id="PS50011">
    <property type="entry name" value="PROTEIN_KINASE_DOM"/>
    <property type="match status" value="1"/>
</dbReference>
<evidence type="ECO:0000256" key="4">
    <source>
        <dbReference type="ARBA" id="ARBA00004286"/>
    </source>
</evidence>
<evidence type="ECO:0000256" key="3">
    <source>
        <dbReference type="ARBA" id="ARBA00004186"/>
    </source>
</evidence>
<name>A0A4Z2B180_9TELE</name>
<evidence type="ECO:0000256" key="2">
    <source>
        <dbReference type="ARBA" id="ARBA00004123"/>
    </source>
</evidence>
<evidence type="ECO:0000256" key="8">
    <source>
        <dbReference type="ARBA" id="ARBA00022527"/>
    </source>
</evidence>
<dbReference type="FunFam" id="3.30.200.20:FF:000409">
    <property type="entry name" value="serine/threonine-protein kinase haspin"/>
    <property type="match status" value="1"/>
</dbReference>
<dbReference type="GO" id="GO:0005737">
    <property type="term" value="C:cytoplasm"/>
    <property type="evidence" value="ECO:0007669"/>
    <property type="project" value="TreeGrafter"/>
</dbReference>
<proteinExistence type="predicted"/>
<comment type="catalytic activity">
    <reaction evidence="16">
        <text>L-threonyl-[protein] + ATP = O-phospho-L-threonyl-[protein] + ADP + H(+)</text>
        <dbReference type="Rhea" id="RHEA:46608"/>
        <dbReference type="Rhea" id="RHEA-COMP:11060"/>
        <dbReference type="Rhea" id="RHEA-COMP:11605"/>
        <dbReference type="ChEBI" id="CHEBI:15378"/>
        <dbReference type="ChEBI" id="CHEBI:30013"/>
        <dbReference type="ChEBI" id="CHEBI:30616"/>
        <dbReference type="ChEBI" id="CHEBI:61977"/>
        <dbReference type="ChEBI" id="CHEBI:456216"/>
        <dbReference type="EC" id="2.7.11.1"/>
    </reaction>
</comment>
<keyword evidence="25" id="KW-1185">Reference proteome</keyword>
<comment type="catalytic activity">
    <reaction evidence="17">
        <text>L-seryl-[protein] + ATP = O-phospho-L-seryl-[protein] + ADP + H(+)</text>
        <dbReference type="Rhea" id="RHEA:17989"/>
        <dbReference type="Rhea" id="RHEA-COMP:9863"/>
        <dbReference type="Rhea" id="RHEA-COMP:11604"/>
        <dbReference type="ChEBI" id="CHEBI:15378"/>
        <dbReference type="ChEBI" id="CHEBI:29999"/>
        <dbReference type="ChEBI" id="CHEBI:30616"/>
        <dbReference type="ChEBI" id="CHEBI:83421"/>
        <dbReference type="ChEBI" id="CHEBI:456216"/>
        <dbReference type="EC" id="2.7.11.1"/>
    </reaction>
</comment>
<comment type="subcellular location">
    <subcellularLocation>
        <location evidence="4">Chromosome</location>
    </subcellularLocation>
    <subcellularLocation>
        <location evidence="3">Cytoplasm</location>
        <location evidence="3">Cytoskeleton</location>
        <location evidence="3">Spindle</location>
    </subcellularLocation>
    <subcellularLocation>
        <location evidence="2">Nucleus</location>
    </subcellularLocation>
</comment>
<feature type="compositionally biased region" description="Polar residues" evidence="22">
    <location>
        <begin position="549"/>
        <end position="558"/>
    </location>
</feature>
<dbReference type="InterPro" id="IPR000719">
    <property type="entry name" value="Prot_kinase_dom"/>
</dbReference>
<evidence type="ECO:0000256" key="21">
    <source>
        <dbReference type="PROSITE-ProRule" id="PRU10141"/>
    </source>
</evidence>
<dbReference type="GO" id="GO:0005634">
    <property type="term" value="C:nucleus"/>
    <property type="evidence" value="ECO:0007669"/>
    <property type="project" value="UniProtKB-SubCell"/>
</dbReference>
<keyword evidence="15" id="KW-0539">Nucleus</keyword>
<keyword evidence="10" id="KW-0808">Transferase</keyword>
<evidence type="ECO:0000256" key="13">
    <source>
        <dbReference type="ARBA" id="ARBA00022840"/>
    </source>
</evidence>
<dbReference type="PANTHER" id="PTHR24419:SF18">
    <property type="entry name" value="SERINE_THREONINE-PROTEIN KINASE HASPIN"/>
    <property type="match status" value="1"/>
</dbReference>
<keyword evidence="9" id="KW-0597">Phosphoprotein</keyword>
<evidence type="ECO:0000256" key="18">
    <source>
        <dbReference type="ARBA" id="ARBA00053811"/>
    </source>
</evidence>
<keyword evidence="6" id="KW-0158">Chromosome</keyword>
<dbReference type="Proteomes" id="UP000516260">
    <property type="component" value="Chromosome 8"/>
</dbReference>
<dbReference type="InterPro" id="IPR017441">
    <property type="entry name" value="Protein_kinase_ATP_BS"/>
</dbReference>
<dbReference type="AlphaFoldDB" id="A0A4Z2B180"/>
<evidence type="ECO:0000256" key="14">
    <source>
        <dbReference type="ARBA" id="ARBA00023212"/>
    </source>
</evidence>
<dbReference type="InterPro" id="IPR024604">
    <property type="entry name" value="GSG2_C"/>
</dbReference>
<evidence type="ECO:0000256" key="1">
    <source>
        <dbReference type="ARBA" id="ARBA00001946"/>
    </source>
</evidence>
<dbReference type="GO" id="GO:0005819">
    <property type="term" value="C:spindle"/>
    <property type="evidence" value="ECO:0007669"/>
    <property type="project" value="UniProtKB-SubCell"/>
</dbReference>
<evidence type="ECO:0000256" key="5">
    <source>
        <dbReference type="ARBA" id="ARBA00012513"/>
    </source>
</evidence>
<dbReference type="SMART" id="SM01331">
    <property type="entry name" value="DUF3635"/>
    <property type="match status" value="1"/>
</dbReference>
<feature type="domain" description="Protein kinase" evidence="23">
    <location>
        <begin position="882"/>
        <end position="1195"/>
    </location>
</feature>
<dbReference type="GO" id="GO:0051276">
    <property type="term" value="P:chromosome organization"/>
    <property type="evidence" value="ECO:0007669"/>
    <property type="project" value="UniProtKB-ARBA"/>
</dbReference>
<evidence type="ECO:0000256" key="22">
    <source>
        <dbReference type="SAM" id="MobiDB-lite"/>
    </source>
</evidence>
<dbReference type="GO" id="GO:0072354">
    <property type="term" value="F:histone H3T3 kinase activity"/>
    <property type="evidence" value="ECO:0007669"/>
    <property type="project" value="TreeGrafter"/>
</dbReference>
<evidence type="ECO:0000256" key="15">
    <source>
        <dbReference type="ARBA" id="ARBA00023242"/>
    </source>
</evidence>
<keyword evidence="7" id="KW-0963">Cytoplasm</keyword>
<evidence type="ECO:0000256" key="12">
    <source>
        <dbReference type="ARBA" id="ARBA00022777"/>
    </source>
</evidence>
<dbReference type="GO" id="GO:0005694">
    <property type="term" value="C:chromosome"/>
    <property type="evidence" value="ECO:0007669"/>
    <property type="project" value="UniProtKB-SubCell"/>
</dbReference>
<keyword evidence="13 21" id="KW-0067">ATP-binding</keyword>
<accession>A0A4Z2B180</accession>
<dbReference type="InterPro" id="IPR011009">
    <property type="entry name" value="Kinase-like_dom_sf"/>
</dbReference>
<evidence type="ECO:0000256" key="20">
    <source>
        <dbReference type="ARBA" id="ARBA00081741"/>
    </source>
</evidence>
<dbReference type="PANTHER" id="PTHR24419">
    <property type="entry name" value="INTERLEUKIN-1 RECEPTOR-ASSOCIATED KINASE"/>
    <property type="match status" value="1"/>
</dbReference>
<comment type="caution">
    <text evidence="24">The sequence shown here is derived from an EMBL/GenBank/DDBJ whole genome shotgun (WGS) entry which is preliminary data.</text>
</comment>